<dbReference type="Proteomes" id="UP001147747">
    <property type="component" value="Unassembled WGS sequence"/>
</dbReference>
<reference evidence="6" key="1">
    <citation type="submission" date="2022-12" db="EMBL/GenBank/DDBJ databases">
        <authorList>
            <person name="Petersen C."/>
        </authorList>
    </citation>
    <scope>NUCLEOTIDE SEQUENCE</scope>
    <source>
        <strain evidence="6">IBT 29677</strain>
    </source>
</reference>
<dbReference type="InterPro" id="IPR027417">
    <property type="entry name" value="P-loop_NTPase"/>
</dbReference>
<dbReference type="AlphaFoldDB" id="A0A9W9WBJ8"/>
<dbReference type="Gene3D" id="1.25.40.20">
    <property type="entry name" value="Ankyrin repeat-containing domain"/>
    <property type="match status" value="2"/>
</dbReference>
<evidence type="ECO:0000313" key="6">
    <source>
        <dbReference type="EMBL" id="KAJ5414486.1"/>
    </source>
</evidence>
<dbReference type="Pfam" id="PF12796">
    <property type="entry name" value="Ank_2"/>
    <property type="match status" value="5"/>
</dbReference>
<accession>A0A9W9WBJ8</accession>
<dbReference type="InterPro" id="IPR056884">
    <property type="entry name" value="NPHP3-like_N"/>
</dbReference>
<sequence length="1051" mass="115915">MSQLESHLLASNEGQGSLFANTGPGSQNNNTGGGTQHNTGILNSLTFDGMRSRHANIRRRHKNTCQWVLGLEKYRSWMASTSGLLWIKGKPGTGKSTLMVFLHEQLSYSRSESHVIHLNFFFYARGKYLQHTQLGMLRSLLYQIFNRDESIRKTVREFYKQNVGLDVGPGHEWELSQSQLEEAFQKAVLASASVNQVVIFVDALDEAGATSALGLATYFHELNASAEKENLKLKICISCRHYPVPSSRPAVEITVENHNHGDITNYLQDHLSTSPAIRGQQLADKLIEQAGNMFQWACVILPFVQQKLAEGDSPEVVFNWLKEVPTPREDMNDTYQYILDHVITDWNWAQSFLLFQWVYLAERPLTLLEIRYALTVSNARATHAKKGYNGLEYALEAENFGSKIKALSGGLAELVSVEDNRQIIQVIHQSVNDFLCEKGLPWLAARVRGRPLLATGDEIILECQATLYRSCLDYLTIELLKGLEVREFEDDRAEQLWIEEEKEEVLQGRPFIHYAVTYLFVHAGKAQSLRTNNLEDDLRELERIFDLWFRIYYTIDTSRCPPKNSKLVHIAAAVNMNDIIEVLLTSKTENDAETDSNGSTLMHIAAQYGHMELARSLRSRGFSCMVKNKRDETPLLLAIQYDNLEIARWLLDEIKDSKAASEIDIALQEASFKRQRDMVWLLKATGANVNFQGGKYGSALQAAASSGSANIVKILLLAKANGGKFNTALQAAAFCAGPDVVKILLDAGAKVDLCGGKYGTALQAAARNREIESVKLLLHFGADVNQRGGKYETALQAAAASGSDIIVKCLINAHADVNLKGGKYGSALQAAAVWGNVEVLRILLEADADVHSGGKDEAPALQNAASMGDLDLVKLLLEFGADVNQRGGKHETALQAVAYDGNIAVLKCLIEAKANVRLKGGKYGTALQAAACRGNAECVTMILNADEIVNVNAHGGMHGSALHAAVMCGSSDTAKILIEAGANVHANVGLKTTPLEIACFNRRPDMMRILLEADSNVKTNRERYSLALHLALEKGFEEEARILKNAGVSRF</sequence>
<evidence type="ECO:0000256" key="2">
    <source>
        <dbReference type="ARBA" id="ARBA00023043"/>
    </source>
</evidence>
<evidence type="ECO:0000256" key="3">
    <source>
        <dbReference type="PROSITE-ProRule" id="PRU00023"/>
    </source>
</evidence>
<keyword evidence="1" id="KW-0677">Repeat</keyword>
<evidence type="ECO:0000256" key="1">
    <source>
        <dbReference type="ARBA" id="ARBA00022737"/>
    </source>
</evidence>
<comment type="caution">
    <text evidence="6">The sequence shown here is derived from an EMBL/GenBank/DDBJ whole genome shotgun (WGS) entry which is preliminary data.</text>
</comment>
<gene>
    <name evidence="6" type="ORF">N7509_001113</name>
</gene>
<feature type="domain" description="Nephrocystin 3-like N-terminal" evidence="5">
    <location>
        <begin position="63"/>
        <end position="240"/>
    </location>
</feature>
<dbReference type="PROSITE" id="PS50297">
    <property type="entry name" value="ANK_REP_REGION"/>
    <property type="match status" value="4"/>
</dbReference>
<evidence type="ECO:0000256" key="4">
    <source>
        <dbReference type="SAM" id="MobiDB-lite"/>
    </source>
</evidence>
<organism evidence="6 7">
    <name type="scientific">Penicillium cosmopolitanum</name>
    <dbReference type="NCBI Taxonomy" id="1131564"/>
    <lineage>
        <taxon>Eukaryota</taxon>
        <taxon>Fungi</taxon>
        <taxon>Dikarya</taxon>
        <taxon>Ascomycota</taxon>
        <taxon>Pezizomycotina</taxon>
        <taxon>Eurotiomycetes</taxon>
        <taxon>Eurotiomycetidae</taxon>
        <taxon>Eurotiales</taxon>
        <taxon>Aspergillaceae</taxon>
        <taxon>Penicillium</taxon>
    </lineage>
</organism>
<feature type="repeat" description="ANK" evidence="3">
    <location>
        <begin position="856"/>
        <end position="888"/>
    </location>
</feature>
<dbReference type="PANTHER" id="PTHR24198:SF165">
    <property type="entry name" value="ANKYRIN REPEAT-CONTAINING PROTEIN-RELATED"/>
    <property type="match status" value="1"/>
</dbReference>
<feature type="region of interest" description="Disordered" evidence="4">
    <location>
        <begin position="15"/>
        <end position="38"/>
    </location>
</feature>
<dbReference type="RefSeq" id="XP_056494332.1">
    <property type="nucleotide sequence ID" value="XM_056625750.1"/>
</dbReference>
<feature type="repeat" description="ANK" evidence="3">
    <location>
        <begin position="597"/>
        <end position="629"/>
    </location>
</feature>
<feature type="repeat" description="ANK" evidence="3">
    <location>
        <begin position="757"/>
        <end position="789"/>
    </location>
</feature>
<feature type="repeat" description="ANK" evidence="3">
    <location>
        <begin position="823"/>
        <end position="855"/>
    </location>
</feature>
<dbReference type="OrthoDB" id="4772757at2759"/>
<proteinExistence type="predicted"/>
<dbReference type="GeneID" id="81364730"/>
<feature type="compositionally biased region" description="Low complexity" evidence="4">
    <location>
        <begin position="21"/>
        <end position="38"/>
    </location>
</feature>
<evidence type="ECO:0000313" key="7">
    <source>
        <dbReference type="Proteomes" id="UP001147747"/>
    </source>
</evidence>
<reference evidence="6" key="2">
    <citation type="journal article" date="2023" name="IMA Fungus">
        <title>Comparative genomic study of the Penicillium genus elucidates a diverse pangenome and 15 lateral gene transfer events.</title>
        <authorList>
            <person name="Petersen C."/>
            <person name="Sorensen T."/>
            <person name="Nielsen M.R."/>
            <person name="Sondergaard T.E."/>
            <person name="Sorensen J.L."/>
            <person name="Fitzpatrick D.A."/>
            <person name="Frisvad J.C."/>
            <person name="Nielsen K.L."/>
        </authorList>
    </citation>
    <scope>NUCLEOTIDE SEQUENCE</scope>
    <source>
        <strain evidence="6">IBT 29677</strain>
    </source>
</reference>
<dbReference type="InterPro" id="IPR036770">
    <property type="entry name" value="Ankyrin_rpt-contain_sf"/>
</dbReference>
<dbReference type="Gene3D" id="3.40.50.300">
    <property type="entry name" value="P-loop containing nucleotide triphosphate hydrolases"/>
    <property type="match status" value="1"/>
</dbReference>
<feature type="repeat" description="ANK" evidence="3">
    <location>
        <begin position="957"/>
        <end position="989"/>
    </location>
</feature>
<evidence type="ECO:0000259" key="5">
    <source>
        <dbReference type="Pfam" id="PF24883"/>
    </source>
</evidence>
<dbReference type="Pfam" id="PF24883">
    <property type="entry name" value="NPHP3_N"/>
    <property type="match status" value="1"/>
</dbReference>
<name>A0A9W9WBJ8_9EURO</name>
<dbReference type="SMART" id="SM00248">
    <property type="entry name" value="ANK"/>
    <property type="match status" value="14"/>
</dbReference>
<keyword evidence="7" id="KW-1185">Reference proteome</keyword>
<dbReference type="PROSITE" id="PS50088">
    <property type="entry name" value="ANK_REPEAT"/>
    <property type="match status" value="5"/>
</dbReference>
<keyword evidence="2 3" id="KW-0040">ANK repeat</keyword>
<dbReference type="PANTHER" id="PTHR24198">
    <property type="entry name" value="ANKYRIN REPEAT AND PROTEIN KINASE DOMAIN-CONTAINING PROTEIN"/>
    <property type="match status" value="1"/>
</dbReference>
<dbReference type="EMBL" id="JAPZBU010000003">
    <property type="protein sequence ID" value="KAJ5414486.1"/>
    <property type="molecule type" value="Genomic_DNA"/>
</dbReference>
<dbReference type="PRINTS" id="PR01415">
    <property type="entry name" value="ANKYRIN"/>
</dbReference>
<dbReference type="SUPFAM" id="SSF48403">
    <property type="entry name" value="Ankyrin repeat"/>
    <property type="match status" value="2"/>
</dbReference>
<protein>
    <recommendedName>
        <fullName evidence="5">Nephrocystin 3-like N-terminal domain-containing protein</fullName>
    </recommendedName>
</protein>
<dbReference type="InterPro" id="IPR002110">
    <property type="entry name" value="Ankyrin_rpt"/>
</dbReference>
<dbReference type="SUPFAM" id="SSF52540">
    <property type="entry name" value="P-loop containing nucleoside triphosphate hydrolases"/>
    <property type="match status" value="1"/>
</dbReference>